<gene>
    <name evidence="1" type="ORF">IAQ67_15655</name>
</gene>
<dbReference type="Proteomes" id="UP000516384">
    <property type="component" value="Chromosome"/>
</dbReference>
<reference evidence="1 2" key="1">
    <citation type="submission" date="2020-09" db="EMBL/GenBank/DDBJ databases">
        <title>Characterization of Paenibacillus peoriae strain ZF390 with broad-spectrum antimicrobial activity as a potential biocontrol agent.</title>
        <authorList>
            <person name="Li L."/>
            <person name="Zhao Y."/>
            <person name="Li B."/>
            <person name="Xie X."/>
        </authorList>
    </citation>
    <scope>NUCLEOTIDE SEQUENCE [LARGE SCALE GENOMIC DNA]</scope>
    <source>
        <strain evidence="1 2">ZF390</strain>
    </source>
</reference>
<organism evidence="1 2">
    <name type="scientific">Paenibacillus peoriae</name>
    <dbReference type="NCBI Taxonomy" id="59893"/>
    <lineage>
        <taxon>Bacteria</taxon>
        <taxon>Bacillati</taxon>
        <taxon>Bacillota</taxon>
        <taxon>Bacilli</taxon>
        <taxon>Bacillales</taxon>
        <taxon>Paenibacillaceae</taxon>
        <taxon>Paenibacillus</taxon>
    </lineage>
</organism>
<dbReference type="RefSeq" id="WP_190297236.1">
    <property type="nucleotide sequence ID" value="NZ_CP061172.1"/>
</dbReference>
<evidence type="ECO:0000313" key="2">
    <source>
        <dbReference type="Proteomes" id="UP000516384"/>
    </source>
</evidence>
<name>A0A7H0Y2M4_9BACL</name>
<proteinExistence type="predicted"/>
<dbReference type="EMBL" id="CP061172">
    <property type="protein sequence ID" value="QNR65332.1"/>
    <property type="molecule type" value="Genomic_DNA"/>
</dbReference>
<sequence>MIGLTNKERKMLMIRHRIAFITESKTRQEIPLPAYKFYKSPKSRWVNEIIHYMEIRDFPTEDIFFLSHFEQRIIPYEQTIDDYPQTLTTRSDAKQFAKNIVEFVKTYDPLPFVELHMSRIMSDPLQELFERNNISFKIYGESISLSSKPGYYQTLIEEEGNRRRLKDIQREKHMIISEVEWLTPVMAKEILKKYDHKAQLYGVETIFEEIKDLLKSYGNRKKDSDIAEFEFKSMLKHQDNGEVEEFLMGKNSLPSLFKDRERYEKIKGRNGKLVAKYTKYLIKRDYVFQMENKISAVLNKLRIALL</sequence>
<dbReference type="AlphaFoldDB" id="A0A7H0Y2M4"/>
<accession>A0A7H0Y2M4</accession>
<protein>
    <submittedName>
        <fullName evidence="1">Uncharacterized protein</fullName>
    </submittedName>
</protein>
<evidence type="ECO:0000313" key="1">
    <source>
        <dbReference type="EMBL" id="QNR65332.1"/>
    </source>
</evidence>